<dbReference type="GO" id="GO:0005615">
    <property type="term" value="C:extracellular space"/>
    <property type="evidence" value="ECO:0007669"/>
    <property type="project" value="TreeGrafter"/>
</dbReference>
<keyword evidence="3 7" id="KW-0217">Developmental protein</keyword>
<comment type="subcellular location">
    <subcellularLocation>
        <location evidence="1 7">Secreted</location>
    </subcellularLocation>
</comment>
<dbReference type="EMBL" id="MT646799">
    <property type="protein sequence ID" value="QOK36752.1"/>
    <property type="molecule type" value="mRNA"/>
</dbReference>
<evidence type="ECO:0000313" key="9">
    <source>
        <dbReference type="EMBL" id="QOK36752.1"/>
    </source>
</evidence>
<proteinExistence type="evidence at transcript level"/>
<protein>
    <recommendedName>
        <fullName evidence="7">Noggin</fullName>
    </recommendedName>
</protein>
<dbReference type="PANTHER" id="PTHR10494">
    <property type="entry name" value="BONE MORPHOGENETIC PROTEIN INHIBITOR, NOGGIN"/>
    <property type="match status" value="1"/>
</dbReference>
<dbReference type="InterPro" id="IPR008717">
    <property type="entry name" value="Noggin"/>
</dbReference>
<dbReference type="InterPro" id="IPR029034">
    <property type="entry name" value="Cystine-knot_cytokine"/>
</dbReference>
<sequence length="234" mass="27005">MNCGRVEWASLNMELPRHLLTFCTLLAVLMGSQKHRGHCRNYLHFRPSPSDNLPVKDLIENPDPELDPKEQDLDEKLLRRKLGASFDPEFMAVSLPKGDALGQQTRGGRLLLKPSGSMPNEIKRLDLGVLPHGQKIKIGKRARRKILQWLWSYTFCPVLYTWKDLGERFWPRFVKEGSCYNGRSCSFPEGMACKPFKSASKTLLRWHCQGWGRQKYCAWIHIQYPVISECRCAC</sequence>
<evidence type="ECO:0000256" key="2">
    <source>
        <dbReference type="ARBA" id="ARBA00007480"/>
    </source>
</evidence>
<dbReference type="Pfam" id="PF05806">
    <property type="entry name" value="Noggin"/>
    <property type="match status" value="1"/>
</dbReference>
<organism evidence="9">
    <name type="scientific">Lampetra fluviatilis</name>
    <name type="common">European river lamprey</name>
    <name type="synonym">Petromyzon fluviatilis</name>
    <dbReference type="NCBI Taxonomy" id="7748"/>
    <lineage>
        <taxon>Eukaryota</taxon>
        <taxon>Metazoa</taxon>
        <taxon>Chordata</taxon>
        <taxon>Craniata</taxon>
        <taxon>Vertebrata</taxon>
        <taxon>Cyclostomata</taxon>
        <taxon>Hyperoartia</taxon>
        <taxon>Petromyzontiformes</taxon>
        <taxon>Petromyzontidae</taxon>
        <taxon>Lampetra</taxon>
    </lineage>
</organism>
<feature type="disulfide bond" evidence="8">
    <location>
        <begin position="179"/>
        <end position="230"/>
    </location>
</feature>
<dbReference type="GO" id="GO:0030514">
    <property type="term" value="P:negative regulation of BMP signaling pathway"/>
    <property type="evidence" value="ECO:0007669"/>
    <property type="project" value="InterPro"/>
</dbReference>
<evidence type="ECO:0000256" key="4">
    <source>
        <dbReference type="ARBA" id="ARBA00022525"/>
    </source>
</evidence>
<evidence type="ECO:0000256" key="1">
    <source>
        <dbReference type="ARBA" id="ARBA00004613"/>
    </source>
</evidence>
<dbReference type="GO" id="GO:0045596">
    <property type="term" value="P:negative regulation of cell differentiation"/>
    <property type="evidence" value="ECO:0007669"/>
    <property type="project" value="InterPro"/>
</dbReference>
<keyword evidence="8" id="KW-1015">Disulfide bond</keyword>
<feature type="disulfide bond" evidence="8">
    <location>
        <begin position="156"/>
        <end position="193"/>
    </location>
</feature>
<feature type="disulfide bond" evidence="8">
    <location>
        <begin position="185"/>
        <end position="232"/>
    </location>
</feature>
<dbReference type="Gene3D" id="2.10.90.10">
    <property type="entry name" value="Cystine-knot cytokines"/>
    <property type="match status" value="1"/>
</dbReference>
<dbReference type="GO" id="GO:0009953">
    <property type="term" value="P:dorsal/ventral pattern formation"/>
    <property type="evidence" value="ECO:0007669"/>
    <property type="project" value="TreeGrafter"/>
</dbReference>
<evidence type="ECO:0000256" key="6">
    <source>
        <dbReference type="ARBA" id="ARBA00023188"/>
    </source>
</evidence>
<keyword evidence="7" id="KW-0221">Differentiation</keyword>
<name>A0A7L9K550_LAMFL</name>
<feature type="disulfide bond" evidence="8">
    <location>
        <begin position="208"/>
        <end position="217"/>
    </location>
</feature>
<comment type="subunit">
    <text evidence="7">Homodimer.</text>
</comment>
<dbReference type="PANTHER" id="PTHR10494:SF16">
    <property type="entry name" value="NOGGIN-2-LIKE"/>
    <property type="match status" value="1"/>
</dbReference>
<comment type="similarity">
    <text evidence="2 7">Belongs to the noggin family.</text>
</comment>
<dbReference type="AlphaFoldDB" id="A0A7L9K550"/>
<keyword evidence="4 7" id="KW-0964">Secreted</keyword>
<reference evidence="9" key="1">
    <citation type="journal article" date="2020" name="Commun. Biol.">
        <title>Discovery of four Noggin genes in lampreys suggests two rounds of ancient genome duplication.</title>
        <authorList>
            <person name="Ermakova G.V."/>
            <person name="Kucheryavyy A.V."/>
            <person name="Zaraisky A.G."/>
            <person name="Bayramov A.V."/>
        </authorList>
    </citation>
    <scope>NUCLEOTIDE SEQUENCE</scope>
</reference>
<keyword evidence="6 7" id="KW-0891">Chondrogenesis</keyword>
<dbReference type="SUPFAM" id="SSF57501">
    <property type="entry name" value="Cystine-knot cytokines"/>
    <property type="match status" value="1"/>
</dbReference>
<keyword evidence="5" id="KW-0732">Signal</keyword>
<evidence type="ECO:0000256" key="8">
    <source>
        <dbReference type="PIRSR" id="PIRSR008129-1"/>
    </source>
</evidence>
<dbReference type="FunFam" id="1.10.287.520:FF:000002">
    <property type="entry name" value="Noggin"/>
    <property type="match status" value="1"/>
</dbReference>
<evidence type="ECO:0000256" key="3">
    <source>
        <dbReference type="ARBA" id="ARBA00022473"/>
    </source>
</evidence>
<evidence type="ECO:0000256" key="7">
    <source>
        <dbReference type="PIRNR" id="PIRNR008129"/>
    </source>
</evidence>
<dbReference type="GO" id="GO:0051216">
    <property type="term" value="P:cartilage development"/>
    <property type="evidence" value="ECO:0007669"/>
    <property type="project" value="UniProtKB-UniRule"/>
</dbReference>
<dbReference type="PIRSF" id="PIRSF008129">
    <property type="entry name" value="Noggin"/>
    <property type="match status" value="1"/>
</dbReference>
<dbReference type="GO" id="GO:0001649">
    <property type="term" value="P:osteoblast differentiation"/>
    <property type="evidence" value="ECO:0007669"/>
    <property type="project" value="TreeGrafter"/>
</dbReference>
<dbReference type="Gene3D" id="1.10.287.520">
    <property type="entry name" value="Helix hairpin bin"/>
    <property type="match status" value="1"/>
</dbReference>
<accession>A0A7L9K550</accession>
<evidence type="ECO:0000256" key="5">
    <source>
        <dbReference type="ARBA" id="ARBA00022729"/>
    </source>
</evidence>